<sequence length="497" mass="55400">MRLVDVIDSNAAPYAALSYSWGDAVTTKTTCRNLTDMKRQITMSSLQATTVDAVTLTRELGLRYLWVDALCIVQDSAQDWETESAKMASIYANAVITIASVSSKSAGVPFLRHENSKEATEHHQRLFSQTVQTPTGPTVIKARLVQQSGIHWRWRSDSDERAPKEPWAQRGWTLQEQILSSRLLMISSTEMQWVCKQAEACECLSTLNRGRQFGHTPLAQLTDMGETFRFWHKLLETYSNRTLTEGRDKLPAISGIAELVQRKTNSRYVAGLWENNIHLDLLWHKTGDTTTALGSDPQAPSFSWASVDGEVDYYCFRNGRLPYRPCIKVLSMEARSSTQAPLGRVTGGSLTLSGPLVSGRITKYSGSGWAELTIANQVLEFIPDSHLGYVLRDFVDKTERVACRRLRGQQGVEPMQAQESDPGSISAFSPGIICWLLKLGQFEASRCEDEEWAAEIMVLGMAVSEPGCYQRLGMMSGINAELDSLFGERNNPIVKIV</sequence>
<proteinExistence type="predicted"/>
<protein>
    <submittedName>
        <fullName evidence="1">Uncharacterized protein</fullName>
    </submittedName>
</protein>
<comment type="caution">
    <text evidence="1">The sequence shown here is derived from an EMBL/GenBank/DDBJ whole genome shotgun (WGS) entry which is preliminary data.</text>
</comment>
<evidence type="ECO:0000313" key="1">
    <source>
        <dbReference type="EMBL" id="KAJ3497456.1"/>
    </source>
</evidence>
<accession>A0ACC1R5W9</accession>
<keyword evidence="2" id="KW-1185">Reference proteome</keyword>
<organism evidence="1 2">
    <name type="scientific">Lecanicillium saksenae</name>
    <dbReference type="NCBI Taxonomy" id="468837"/>
    <lineage>
        <taxon>Eukaryota</taxon>
        <taxon>Fungi</taxon>
        <taxon>Dikarya</taxon>
        <taxon>Ascomycota</taxon>
        <taxon>Pezizomycotina</taxon>
        <taxon>Sordariomycetes</taxon>
        <taxon>Hypocreomycetidae</taxon>
        <taxon>Hypocreales</taxon>
        <taxon>Cordycipitaceae</taxon>
        <taxon>Lecanicillium</taxon>
    </lineage>
</organism>
<name>A0ACC1R5W9_9HYPO</name>
<dbReference type="Proteomes" id="UP001148737">
    <property type="component" value="Unassembled WGS sequence"/>
</dbReference>
<gene>
    <name evidence="1" type="ORF">NLG97_g1893</name>
</gene>
<reference evidence="1" key="1">
    <citation type="submission" date="2022-07" db="EMBL/GenBank/DDBJ databases">
        <title>Genome Sequence of Lecanicillium saksenae.</title>
        <authorList>
            <person name="Buettner E."/>
        </authorList>
    </citation>
    <scope>NUCLEOTIDE SEQUENCE</scope>
    <source>
        <strain evidence="1">VT-O1</strain>
    </source>
</reference>
<dbReference type="EMBL" id="JANAKD010000110">
    <property type="protein sequence ID" value="KAJ3497456.1"/>
    <property type="molecule type" value="Genomic_DNA"/>
</dbReference>
<evidence type="ECO:0000313" key="2">
    <source>
        <dbReference type="Proteomes" id="UP001148737"/>
    </source>
</evidence>